<dbReference type="InterPro" id="IPR050300">
    <property type="entry name" value="GDXG_lipolytic_enzyme"/>
</dbReference>
<name>A0A1Q3EDX7_LENED</name>
<proteinExistence type="predicted"/>
<comment type="caution">
    <text evidence="3">The sequence shown here is derived from an EMBL/GenBank/DDBJ whole genome shotgun (WGS) entry which is preliminary data.</text>
</comment>
<dbReference type="InterPro" id="IPR013094">
    <property type="entry name" value="AB_hydrolase_3"/>
</dbReference>
<dbReference type="Pfam" id="PF07859">
    <property type="entry name" value="Abhydrolase_3"/>
    <property type="match status" value="1"/>
</dbReference>
<dbReference type="EMBL" id="BDGU01000250">
    <property type="protein sequence ID" value="GAW05425.1"/>
    <property type="molecule type" value="Genomic_DNA"/>
</dbReference>
<feature type="domain" description="Alpha/beta hydrolase fold-3" evidence="2">
    <location>
        <begin position="166"/>
        <end position="384"/>
    </location>
</feature>
<evidence type="ECO:0000313" key="3">
    <source>
        <dbReference type="EMBL" id="GAW05425.1"/>
    </source>
</evidence>
<evidence type="ECO:0000259" key="2">
    <source>
        <dbReference type="Pfam" id="PF07859"/>
    </source>
</evidence>
<dbReference type="Proteomes" id="UP000188533">
    <property type="component" value="Unassembled WGS sequence"/>
</dbReference>
<dbReference type="Gene3D" id="3.40.50.1820">
    <property type="entry name" value="alpha/beta hydrolase"/>
    <property type="match status" value="1"/>
</dbReference>
<dbReference type="PANTHER" id="PTHR48081">
    <property type="entry name" value="AB HYDROLASE SUPERFAMILY PROTEIN C4A8.06C"/>
    <property type="match status" value="1"/>
</dbReference>
<dbReference type="GO" id="GO:0016787">
    <property type="term" value="F:hydrolase activity"/>
    <property type="evidence" value="ECO:0007669"/>
    <property type="project" value="UniProtKB-KW"/>
</dbReference>
<sequence length="445" mass="49374">MVESFIPELTSMRQALIRCFLLTFMAISLRHQPYKALYTTFEFVGTVLVKVPFWLLLSIPRSWRPRPSWSMKDSFLIQLLRHLVSVRAKTMSKAASGYPARQLGALGEGVYCVWVTPIPKLVVGDLAVWSRTASVSSIHVQGYWYCKSVNTTIPKRALPGEKVLYSLHGGAYTYDTAHPSGLNAKVIRHLLNLDCSINCAFAIDYRLSSESSNPFPAALVDALAGYYHLVHTIGFNPSNIIIEGSAGGGNLALALTRYLIDYYGHSEAADLPDVPGSLILLSPWADIGLAPVKARLEPATINNTRSWLVSDYMFGPQCPMTSYSQHVFLGPHGTDVAAINEYISPSSRHPLLDLDFEDFPRTFISAGAAENLLPQIRLLKDRMVRDLGHDDKGSEKRGKVTYHEAPDASHHCLALPFAIQKDAQRELLAAISEWLVGSRRYVDLM</sequence>
<protein>
    <recommendedName>
        <fullName evidence="2">Alpha/beta hydrolase fold-3 domain-containing protein</fullName>
    </recommendedName>
</protein>
<accession>A0A1Q3EDX7</accession>
<gene>
    <name evidence="3" type="ORF">LENED_007284</name>
</gene>
<evidence type="ECO:0000256" key="1">
    <source>
        <dbReference type="ARBA" id="ARBA00022801"/>
    </source>
</evidence>
<dbReference type="STRING" id="5353.A0A1Q3EDX7"/>
<keyword evidence="1" id="KW-0378">Hydrolase</keyword>
<evidence type="ECO:0000313" key="4">
    <source>
        <dbReference type="Proteomes" id="UP000188533"/>
    </source>
</evidence>
<reference evidence="3 4" key="2">
    <citation type="submission" date="2017-02" db="EMBL/GenBank/DDBJ databases">
        <title>A genome survey and senescence transcriptome analysis in Lentinula edodes.</title>
        <authorList>
            <person name="Sakamoto Y."/>
            <person name="Nakade K."/>
            <person name="Sato S."/>
            <person name="Yoshida Y."/>
            <person name="Miyazaki K."/>
            <person name="Natsume S."/>
            <person name="Konno N."/>
        </authorList>
    </citation>
    <scope>NUCLEOTIDE SEQUENCE [LARGE SCALE GENOMIC DNA]</scope>
    <source>
        <strain evidence="3 4">NBRC 111202</strain>
    </source>
</reference>
<organism evidence="3 4">
    <name type="scientific">Lentinula edodes</name>
    <name type="common">Shiitake mushroom</name>
    <name type="synonym">Lentinus edodes</name>
    <dbReference type="NCBI Taxonomy" id="5353"/>
    <lineage>
        <taxon>Eukaryota</taxon>
        <taxon>Fungi</taxon>
        <taxon>Dikarya</taxon>
        <taxon>Basidiomycota</taxon>
        <taxon>Agaricomycotina</taxon>
        <taxon>Agaricomycetes</taxon>
        <taxon>Agaricomycetidae</taxon>
        <taxon>Agaricales</taxon>
        <taxon>Marasmiineae</taxon>
        <taxon>Omphalotaceae</taxon>
        <taxon>Lentinula</taxon>
    </lineage>
</organism>
<dbReference type="SUPFAM" id="SSF53474">
    <property type="entry name" value="alpha/beta-Hydrolases"/>
    <property type="match status" value="1"/>
</dbReference>
<reference evidence="3 4" key="1">
    <citation type="submission" date="2016-08" db="EMBL/GenBank/DDBJ databases">
        <authorList>
            <consortium name="Lentinula edodes genome sequencing consortium"/>
            <person name="Sakamoto Y."/>
            <person name="Nakade K."/>
            <person name="Sato S."/>
            <person name="Yoshida Y."/>
            <person name="Miyazaki K."/>
            <person name="Natsume S."/>
            <person name="Konno N."/>
        </authorList>
    </citation>
    <scope>NUCLEOTIDE SEQUENCE [LARGE SCALE GENOMIC DNA]</scope>
    <source>
        <strain evidence="3 4">NBRC 111202</strain>
    </source>
</reference>
<dbReference type="AlphaFoldDB" id="A0A1Q3EDX7"/>
<dbReference type="InterPro" id="IPR029058">
    <property type="entry name" value="AB_hydrolase_fold"/>
</dbReference>
<keyword evidence="4" id="KW-1185">Reference proteome</keyword>
<dbReference type="PANTHER" id="PTHR48081:SF26">
    <property type="entry name" value="ALPHA_BETA HYDROLASE FOLD-3 DOMAIN-CONTAINING PROTEIN"/>
    <property type="match status" value="1"/>
</dbReference>